<dbReference type="Proteomes" id="UP000199110">
    <property type="component" value="Unassembled WGS sequence"/>
</dbReference>
<dbReference type="RefSeq" id="WP_092781952.1">
    <property type="nucleotide sequence ID" value="NZ_FORA01000003.1"/>
</dbReference>
<reference evidence="4 5" key="1">
    <citation type="submission" date="2016-10" db="EMBL/GenBank/DDBJ databases">
        <authorList>
            <person name="de Groot N.N."/>
        </authorList>
    </citation>
    <scope>NUCLEOTIDE SEQUENCE [LARGE SCALE GENOMIC DNA]</scope>
    <source>
        <strain evidence="4 5">DSM 19073</strain>
    </source>
</reference>
<keyword evidence="4" id="KW-0282">Flagellum</keyword>
<accession>A0A1I3R9Q7</accession>
<dbReference type="Gene3D" id="6.10.250.2080">
    <property type="match status" value="1"/>
</dbReference>
<dbReference type="Pfam" id="PF01312">
    <property type="entry name" value="Bac_export_2"/>
    <property type="match status" value="1"/>
</dbReference>
<gene>
    <name evidence="4" type="ORF">SAMN04488095_2823</name>
</gene>
<keyword evidence="3" id="KW-0472">Membrane</keyword>
<sequence>MSQDDGAERSHEPTRQKLDDARKKGELVKSQDVATAASYLGVLLCLMLIAPTVGRSFVDIGGTLLADADRLSEQVRIDEGTGGGRVLLAFLQNTGLLVVPAAALIIAAIVAQQAFVVAPTKLAPKLSRISLLANAKNKFGPSGLFEFAKSAVKMLIYGGFMGWFLIRHADRIVAAAAIDARAIPALIPRLLAEFTVGVVLVASGIAAVDYFWQRHTHMKKNMMTRQEVLDETKQSEGDPLMRAKRRQRAEQIALNSMLKDVPDAAVVVVNPTHYAVALKWSPMDPTPPVCVAKGVDHSALRIRQIATEAGVPIFSDPPTARALFAAVDVGNPIEREHYAAVAAAIRFARELEKNGK</sequence>
<feature type="transmembrane region" description="Helical" evidence="3">
    <location>
        <begin position="190"/>
        <end position="212"/>
    </location>
</feature>
<organism evidence="4 5">
    <name type="scientific">Jannaschia pohangensis</name>
    <dbReference type="NCBI Taxonomy" id="390807"/>
    <lineage>
        <taxon>Bacteria</taxon>
        <taxon>Pseudomonadati</taxon>
        <taxon>Pseudomonadota</taxon>
        <taxon>Alphaproteobacteria</taxon>
        <taxon>Rhodobacterales</taxon>
        <taxon>Roseobacteraceae</taxon>
        <taxon>Jannaschia</taxon>
    </lineage>
</organism>
<evidence type="ECO:0000256" key="2">
    <source>
        <dbReference type="SAM" id="MobiDB-lite"/>
    </source>
</evidence>
<keyword evidence="4" id="KW-0969">Cilium</keyword>
<evidence type="ECO:0000313" key="5">
    <source>
        <dbReference type="Proteomes" id="UP000199110"/>
    </source>
</evidence>
<dbReference type="AlphaFoldDB" id="A0A1I3R9Q7"/>
<dbReference type="Gene3D" id="3.40.1690.10">
    <property type="entry name" value="secretion proteins EscU"/>
    <property type="match status" value="1"/>
</dbReference>
<dbReference type="EMBL" id="FORA01000003">
    <property type="protein sequence ID" value="SFJ42399.1"/>
    <property type="molecule type" value="Genomic_DNA"/>
</dbReference>
<dbReference type="InterPro" id="IPR029025">
    <property type="entry name" value="T3SS_substrate_exporter_C"/>
</dbReference>
<feature type="region of interest" description="Disordered" evidence="2">
    <location>
        <begin position="1"/>
        <end position="23"/>
    </location>
</feature>
<keyword evidence="5" id="KW-1185">Reference proteome</keyword>
<name>A0A1I3R9Q7_9RHOB</name>
<protein>
    <submittedName>
        <fullName evidence="4">Flagellar biosynthetic protein FlhB</fullName>
    </submittedName>
</protein>
<evidence type="ECO:0000256" key="3">
    <source>
        <dbReference type="SAM" id="Phobius"/>
    </source>
</evidence>
<dbReference type="PANTHER" id="PTHR30531:SF12">
    <property type="entry name" value="FLAGELLAR BIOSYNTHETIC PROTEIN FLHB"/>
    <property type="match status" value="1"/>
</dbReference>
<comment type="similarity">
    <text evidence="1">Belongs to the type III secretion exporter family.</text>
</comment>
<keyword evidence="3" id="KW-0812">Transmembrane</keyword>
<dbReference type="OrthoDB" id="9807950at2"/>
<dbReference type="GO" id="GO:0009306">
    <property type="term" value="P:protein secretion"/>
    <property type="evidence" value="ECO:0007669"/>
    <property type="project" value="InterPro"/>
</dbReference>
<dbReference type="GO" id="GO:0005886">
    <property type="term" value="C:plasma membrane"/>
    <property type="evidence" value="ECO:0007669"/>
    <property type="project" value="TreeGrafter"/>
</dbReference>
<dbReference type="PRINTS" id="PR00950">
    <property type="entry name" value="TYPE3IMSPROT"/>
</dbReference>
<feature type="transmembrane region" description="Helical" evidence="3">
    <location>
        <begin position="33"/>
        <end position="54"/>
    </location>
</feature>
<feature type="transmembrane region" description="Helical" evidence="3">
    <location>
        <begin position="97"/>
        <end position="118"/>
    </location>
</feature>
<proteinExistence type="inferred from homology"/>
<dbReference type="STRING" id="390807.SAMN04488095_2823"/>
<dbReference type="InterPro" id="IPR006135">
    <property type="entry name" value="T3SS_substrate_exporter"/>
</dbReference>
<evidence type="ECO:0000313" key="4">
    <source>
        <dbReference type="EMBL" id="SFJ42399.1"/>
    </source>
</evidence>
<evidence type="ECO:0000256" key="1">
    <source>
        <dbReference type="ARBA" id="ARBA00010690"/>
    </source>
</evidence>
<keyword evidence="3" id="KW-1133">Transmembrane helix</keyword>
<feature type="transmembrane region" description="Helical" evidence="3">
    <location>
        <begin position="154"/>
        <end position="178"/>
    </location>
</feature>
<dbReference type="PANTHER" id="PTHR30531">
    <property type="entry name" value="FLAGELLAR BIOSYNTHETIC PROTEIN FLHB"/>
    <property type="match status" value="1"/>
</dbReference>
<keyword evidence="4" id="KW-0966">Cell projection</keyword>
<dbReference type="SUPFAM" id="SSF160544">
    <property type="entry name" value="EscU C-terminal domain-like"/>
    <property type="match status" value="1"/>
</dbReference>